<dbReference type="InterPro" id="IPR000994">
    <property type="entry name" value="Pept_M24"/>
</dbReference>
<proteinExistence type="predicted"/>
<sequence>MFAPAEFAGRVARARAAMVGAGVDLLLIDHAECLAWLTGYTVSETMYRAAFLPLEGEPWFVLRELDAQPCRNACWFSDIRGFADTAEPHAVMAEAIRARGHAASRIGADHTSYGFTAATRDRLQALLPEAHFADMPGAGDLLRQVKSEAEIALLAQAAGIADKAMAAIVAKARPGLSPRAAAAIAAASFLENGADTGETGPIVPGIGDHEFLHGAMTAQPLADGDVLHVELIPKVANYGARLMRPVLIGSDRRGLAPLAERLVALQDRQFAAMRPGALAGEVDAVLREAVLAERLRPTYDNVSGYTLGLYARTPRPSDFSRVFLPNSTWRLEEGMVFHMYVSAGGLGFSETIVVRAGGGERLTGTARALLRAGGPQRS</sequence>
<comment type="caution">
    <text evidence="3">The sequence shown here is derived from an EMBL/GenBank/DDBJ whole genome shotgun (WGS) entry which is preliminary data.</text>
</comment>
<dbReference type="Gene3D" id="3.90.230.10">
    <property type="entry name" value="Creatinase/methionine aminopeptidase superfamily"/>
    <property type="match status" value="1"/>
</dbReference>
<accession>A0A2S4MP94</accession>
<dbReference type="RefSeq" id="WP_103716184.1">
    <property type="nucleotide sequence ID" value="NZ_PQFZ01000001.1"/>
</dbReference>
<evidence type="ECO:0000259" key="2">
    <source>
        <dbReference type="Pfam" id="PF01321"/>
    </source>
</evidence>
<organism evidence="3 4">
    <name type="scientific">Bosea psychrotolerans</name>
    <dbReference type="NCBI Taxonomy" id="1871628"/>
    <lineage>
        <taxon>Bacteria</taxon>
        <taxon>Pseudomonadati</taxon>
        <taxon>Pseudomonadota</taxon>
        <taxon>Alphaproteobacteria</taxon>
        <taxon>Hyphomicrobiales</taxon>
        <taxon>Boseaceae</taxon>
        <taxon>Bosea</taxon>
    </lineage>
</organism>
<dbReference type="InterPro" id="IPR000587">
    <property type="entry name" value="Creatinase_N"/>
</dbReference>
<protein>
    <submittedName>
        <fullName evidence="3">Xaa-Pro dipeptidase</fullName>
    </submittedName>
</protein>
<evidence type="ECO:0000259" key="1">
    <source>
        <dbReference type="Pfam" id="PF00557"/>
    </source>
</evidence>
<evidence type="ECO:0000313" key="4">
    <source>
        <dbReference type="Proteomes" id="UP000236919"/>
    </source>
</evidence>
<evidence type="ECO:0000313" key="3">
    <source>
        <dbReference type="EMBL" id="POR56560.1"/>
    </source>
</evidence>
<dbReference type="SUPFAM" id="SSF55920">
    <property type="entry name" value="Creatinase/aminopeptidase"/>
    <property type="match status" value="1"/>
</dbReference>
<reference evidence="3 4" key="1">
    <citation type="submission" date="2018-01" db="EMBL/GenBank/DDBJ databases">
        <title>Genomic Encyclopedia of Type Strains, Phase III (KMG-III): the genomes of soil and plant-associated and newly described type strains.</title>
        <authorList>
            <person name="Whitman W."/>
        </authorList>
    </citation>
    <scope>NUCLEOTIDE SEQUENCE [LARGE SCALE GENOMIC DNA]</scope>
    <source>
        <strain evidence="3 4">1131</strain>
    </source>
</reference>
<dbReference type="InterPro" id="IPR029149">
    <property type="entry name" value="Creatin/AminoP/Spt16_N"/>
</dbReference>
<dbReference type="Gene3D" id="3.40.350.10">
    <property type="entry name" value="Creatinase/prolidase N-terminal domain"/>
    <property type="match status" value="1"/>
</dbReference>
<dbReference type="Proteomes" id="UP000236919">
    <property type="component" value="Unassembled WGS sequence"/>
</dbReference>
<feature type="domain" description="Creatinase N-terminal" evidence="2">
    <location>
        <begin position="10"/>
        <end position="145"/>
    </location>
</feature>
<keyword evidence="4" id="KW-1185">Reference proteome</keyword>
<dbReference type="InterPro" id="IPR036005">
    <property type="entry name" value="Creatinase/aminopeptidase-like"/>
</dbReference>
<dbReference type="InterPro" id="IPR050659">
    <property type="entry name" value="Peptidase_M24B"/>
</dbReference>
<dbReference type="PANTHER" id="PTHR46112">
    <property type="entry name" value="AMINOPEPTIDASE"/>
    <property type="match status" value="1"/>
</dbReference>
<dbReference type="CDD" id="cd01066">
    <property type="entry name" value="APP_MetAP"/>
    <property type="match status" value="1"/>
</dbReference>
<dbReference type="AlphaFoldDB" id="A0A2S4MP94"/>
<dbReference type="EMBL" id="PQFZ01000001">
    <property type="protein sequence ID" value="POR56560.1"/>
    <property type="molecule type" value="Genomic_DNA"/>
</dbReference>
<gene>
    <name evidence="3" type="ORF">CYD53_10180</name>
</gene>
<name>A0A2S4MP94_9HYPH</name>
<dbReference type="Pfam" id="PF00557">
    <property type="entry name" value="Peptidase_M24"/>
    <property type="match status" value="1"/>
</dbReference>
<dbReference type="SUPFAM" id="SSF53092">
    <property type="entry name" value="Creatinase/prolidase N-terminal domain"/>
    <property type="match status" value="1"/>
</dbReference>
<dbReference type="Pfam" id="PF01321">
    <property type="entry name" value="Creatinase_N"/>
    <property type="match status" value="1"/>
</dbReference>
<dbReference type="PANTHER" id="PTHR46112:SF3">
    <property type="entry name" value="AMINOPEPTIDASE YPDF"/>
    <property type="match status" value="1"/>
</dbReference>
<dbReference type="OrthoDB" id="9761809at2"/>
<feature type="domain" description="Peptidase M24" evidence="1">
    <location>
        <begin position="153"/>
        <end position="355"/>
    </location>
</feature>